<dbReference type="Pfam" id="PF00990">
    <property type="entry name" value="GGDEF"/>
    <property type="match status" value="1"/>
</dbReference>
<organism evidence="3 4">
    <name type="scientific">Modestobacter marinus</name>
    <dbReference type="NCBI Taxonomy" id="477641"/>
    <lineage>
        <taxon>Bacteria</taxon>
        <taxon>Bacillati</taxon>
        <taxon>Actinomycetota</taxon>
        <taxon>Actinomycetes</taxon>
        <taxon>Geodermatophilales</taxon>
        <taxon>Geodermatophilaceae</taxon>
        <taxon>Modestobacter</taxon>
    </lineage>
</organism>
<dbReference type="InterPro" id="IPR043128">
    <property type="entry name" value="Rev_trsase/Diguanyl_cyclase"/>
</dbReference>
<dbReference type="RefSeq" id="WP_229681820.1">
    <property type="nucleotide sequence ID" value="NZ_BAABJU010000001.1"/>
</dbReference>
<evidence type="ECO:0000313" key="5">
    <source>
        <dbReference type="Proteomes" id="UP000648663"/>
    </source>
</evidence>
<dbReference type="InterPro" id="IPR052163">
    <property type="entry name" value="DGC-Regulatory_Protein"/>
</dbReference>
<dbReference type="InterPro" id="IPR000160">
    <property type="entry name" value="GGDEF_dom"/>
</dbReference>
<name>A0A846LI40_9ACTN</name>
<dbReference type="PANTHER" id="PTHR46663:SF2">
    <property type="entry name" value="GGDEF DOMAIN-CONTAINING PROTEIN"/>
    <property type="match status" value="1"/>
</dbReference>
<dbReference type="Gene3D" id="3.30.450.40">
    <property type="match status" value="1"/>
</dbReference>
<gene>
    <name evidence="3" type="ORF">FB380_001673</name>
    <name evidence="2" type="ORF">GCM10011589_06470</name>
</gene>
<dbReference type="SUPFAM" id="SSF55073">
    <property type="entry name" value="Nucleotide cyclase"/>
    <property type="match status" value="1"/>
</dbReference>
<dbReference type="CDD" id="cd01949">
    <property type="entry name" value="GGDEF"/>
    <property type="match status" value="1"/>
</dbReference>
<comment type="caution">
    <text evidence="3">The sequence shown here is derived from an EMBL/GenBank/DDBJ whole genome shotgun (WGS) entry which is preliminary data.</text>
</comment>
<dbReference type="PROSITE" id="PS50887">
    <property type="entry name" value="GGDEF"/>
    <property type="match status" value="1"/>
</dbReference>
<keyword evidence="5" id="KW-1185">Reference proteome</keyword>
<reference evidence="2" key="1">
    <citation type="journal article" date="2014" name="Int. J. Syst. Evol. Microbiol.">
        <title>Complete genome of a new Firmicutes species belonging to the dominant human colonic microbiota ('Ruminococcus bicirculans') reveals two chromosomes and a selective capacity to utilize plant glucans.</title>
        <authorList>
            <consortium name="NISC Comparative Sequencing Program"/>
            <person name="Wegmann U."/>
            <person name="Louis P."/>
            <person name="Goesmann A."/>
            <person name="Henrissat B."/>
            <person name="Duncan S.H."/>
            <person name="Flint H.J."/>
        </authorList>
    </citation>
    <scope>NUCLEOTIDE SEQUENCE</scope>
    <source>
        <strain evidence="2">CGMCC 4.5581</strain>
    </source>
</reference>
<reference evidence="3 4" key="3">
    <citation type="submission" date="2020-02" db="EMBL/GenBank/DDBJ databases">
        <title>Sequencing the genomes of 1000 actinobacteria strains.</title>
        <authorList>
            <person name="Klenk H.-P."/>
        </authorList>
    </citation>
    <scope>NUCLEOTIDE SEQUENCE [LARGE SCALE GENOMIC DNA]</scope>
    <source>
        <strain evidence="3 4">DSM 45201</strain>
    </source>
</reference>
<dbReference type="NCBIfam" id="TIGR00254">
    <property type="entry name" value="GGDEF"/>
    <property type="match status" value="1"/>
</dbReference>
<reference evidence="2" key="4">
    <citation type="submission" date="2024-05" db="EMBL/GenBank/DDBJ databases">
        <authorList>
            <person name="Sun Q."/>
            <person name="Zhou Y."/>
        </authorList>
    </citation>
    <scope>NUCLEOTIDE SEQUENCE</scope>
    <source>
        <strain evidence="2">CGMCC 4.5581</strain>
    </source>
</reference>
<feature type="domain" description="GGDEF" evidence="1">
    <location>
        <begin position="537"/>
        <end position="670"/>
    </location>
</feature>
<dbReference type="Gene3D" id="3.30.70.270">
    <property type="match status" value="1"/>
</dbReference>
<dbReference type="InterPro" id="IPR029787">
    <property type="entry name" value="Nucleotide_cyclase"/>
</dbReference>
<dbReference type="InterPro" id="IPR029016">
    <property type="entry name" value="GAF-like_dom_sf"/>
</dbReference>
<evidence type="ECO:0000313" key="3">
    <source>
        <dbReference type="EMBL" id="NIH67227.1"/>
    </source>
</evidence>
<dbReference type="AlphaFoldDB" id="A0A846LI40"/>
<sequence length="670" mass="70723">MSALLTYVRAQGGEDAVTETLCRAGVAASPAELTDPARWVGYDVRIRLFDAATTVLGDPFALFHVGANALVSGLPPSVVLLLRAMGSPLQVYRRLPTAVPKFTTTSTMRVLESRAGHATLSYRLHDGYVHSRLDCQYAQGLLTVVPTVFGLPAARLVHDECEADGYPACVYHLRWDRSRRRIRRHRNGATELELTALRGQLSNLQSAAAELVGSQDLHTVLHRIVTRAAEAVLAPAYVLALRDRDGGPAHVYSSGLPADQAQALGERLLAGEDIGPGAVVVDVASARRSHGCLAALHRPGHGGLHGERALLAAYAGHAAAALDLLSALEESRLQARRAATLLGLAHELAAAESAVQVCEVVAAALPRVIGCTSASVMTWDAATQCLRACAAVGMDDARRDLFLSTPLDAGLLPEVSGIVADRTPLVITGEHASPAMQQVFEVLQLSDAVAVPLIAGSTFLGVATASWDDGATTPRLDGDLVARLRGVGDQAATALQKAQLLEAVHHQAHHDPLTGLPNRSLFSRRLGDELTRAGSTATLAVLFCDLDRFKQVNDTLGHAAGDELLRQVAERLQGAVRPGDTVGRLSGDEFALILPDVADRADADQLAQRVTECFATPFRLDGRDVPVTASVGVAVHVGSAGGGLPDDLLRAADESMYRRKARSRAGAPAG</sequence>
<reference evidence="5" key="2">
    <citation type="journal article" date="2019" name="Int. J. Syst. Evol. Microbiol.">
        <title>The Global Catalogue of Microorganisms (GCM) 10K type strain sequencing project: providing services to taxonomists for standard genome sequencing and annotation.</title>
        <authorList>
            <consortium name="The Broad Institute Genomics Platform"/>
            <consortium name="The Broad Institute Genome Sequencing Center for Infectious Disease"/>
            <person name="Wu L."/>
            <person name="Ma J."/>
        </authorList>
    </citation>
    <scope>NUCLEOTIDE SEQUENCE [LARGE SCALE GENOMIC DNA]</scope>
    <source>
        <strain evidence="5">CGMCC 4.5581</strain>
    </source>
</reference>
<dbReference type="EMBL" id="BMMI01000001">
    <property type="protein sequence ID" value="GGL53027.1"/>
    <property type="molecule type" value="Genomic_DNA"/>
</dbReference>
<dbReference type="PANTHER" id="PTHR46663">
    <property type="entry name" value="DIGUANYLATE CYCLASE DGCT-RELATED"/>
    <property type="match status" value="1"/>
</dbReference>
<evidence type="ECO:0000259" key="1">
    <source>
        <dbReference type="PROSITE" id="PS50887"/>
    </source>
</evidence>
<dbReference type="SUPFAM" id="SSF55781">
    <property type="entry name" value="GAF domain-like"/>
    <property type="match status" value="2"/>
</dbReference>
<accession>A0A846LI40</accession>
<evidence type="ECO:0000313" key="2">
    <source>
        <dbReference type="EMBL" id="GGL53027.1"/>
    </source>
</evidence>
<evidence type="ECO:0000313" key="4">
    <source>
        <dbReference type="Proteomes" id="UP000552836"/>
    </source>
</evidence>
<dbReference type="EMBL" id="JAAMPA010000001">
    <property type="protein sequence ID" value="NIH67227.1"/>
    <property type="molecule type" value="Genomic_DNA"/>
</dbReference>
<protein>
    <submittedName>
        <fullName evidence="3">Diguanylate cyclase (GGDEF)-like protein</fullName>
    </submittedName>
</protein>
<dbReference type="SMART" id="SM00267">
    <property type="entry name" value="GGDEF"/>
    <property type="match status" value="1"/>
</dbReference>
<proteinExistence type="predicted"/>
<dbReference type="Proteomes" id="UP000648663">
    <property type="component" value="Unassembled WGS sequence"/>
</dbReference>
<dbReference type="Proteomes" id="UP000552836">
    <property type="component" value="Unassembled WGS sequence"/>
</dbReference>